<reference evidence="5 6" key="1">
    <citation type="journal article" date="2015" name="Genome Announc.">
        <title>Expanding the biotechnology potential of lactobacilli through comparative genomics of 213 strains and associated genera.</title>
        <authorList>
            <person name="Sun Z."/>
            <person name="Harris H.M."/>
            <person name="McCann A."/>
            <person name="Guo C."/>
            <person name="Argimon S."/>
            <person name="Zhang W."/>
            <person name="Yang X."/>
            <person name="Jeffery I.B."/>
            <person name="Cooney J.C."/>
            <person name="Kagawa T.F."/>
            <person name="Liu W."/>
            <person name="Song Y."/>
            <person name="Salvetti E."/>
            <person name="Wrobel A."/>
            <person name="Rasinkangas P."/>
            <person name="Parkhill J."/>
            <person name="Rea M.C."/>
            <person name="O'Sullivan O."/>
            <person name="Ritari J."/>
            <person name="Douillard F.P."/>
            <person name="Paul Ross R."/>
            <person name="Yang R."/>
            <person name="Briner A.E."/>
            <person name="Felis G.E."/>
            <person name="de Vos W.M."/>
            <person name="Barrangou R."/>
            <person name="Klaenhammer T.R."/>
            <person name="Caufield P.W."/>
            <person name="Cui Y."/>
            <person name="Zhang H."/>
            <person name="O'Toole P.W."/>
        </authorList>
    </citation>
    <scope>NUCLEOTIDE SEQUENCE [LARGE SCALE GENOMIC DNA]</scope>
    <source>
        <strain evidence="5 6">DSM 23927</strain>
    </source>
</reference>
<evidence type="ECO:0000256" key="2">
    <source>
        <dbReference type="ARBA" id="ARBA00023125"/>
    </source>
</evidence>
<dbReference type="InterPro" id="IPR036390">
    <property type="entry name" value="WH_DNA-bd_sf"/>
</dbReference>
<dbReference type="PROSITE" id="PS50995">
    <property type="entry name" value="HTH_MARR_2"/>
    <property type="match status" value="1"/>
</dbReference>
<feature type="domain" description="HTH marR-type" evidence="4">
    <location>
        <begin position="1"/>
        <end position="138"/>
    </location>
</feature>
<dbReference type="EMBL" id="AYZQ01000002">
    <property type="protein sequence ID" value="KRM72151.1"/>
    <property type="molecule type" value="Genomic_DNA"/>
</dbReference>
<evidence type="ECO:0000313" key="5">
    <source>
        <dbReference type="EMBL" id="KRM72151.1"/>
    </source>
</evidence>
<gene>
    <name evidence="5" type="ORF">FC34_GL001135</name>
</gene>
<keyword evidence="2" id="KW-0238">DNA-binding</keyword>
<keyword evidence="6" id="KW-1185">Reference proteome</keyword>
<dbReference type="SMART" id="SM00347">
    <property type="entry name" value="HTH_MARR"/>
    <property type="match status" value="1"/>
</dbReference>
<proteinExistence type="predicted"/>
<dbReference type="RefSeq" id="WP_057894416.1">
    <property type="nucleotide sequence ID" value="NZ_AYZQ01000002.1"/>
</dbReference>
<evidence type="ECO:0000256" key="1">
    <source>
        <dbReference type="ARBA" id="ARBA00023015"/>
    </source>
</evidence>
<dbReference type="InterPro" id="IPR036388">
    <property type="entry name" value="WH-like_DNA-bd_sf"/>
</dbReference>
<accession>A0A0R2AYK0</accession>
<keyword evidence="1" id="KW-0805">Transcription regulation</keyword>
<evidence type="ECO:0000256" key="3">
    <source>
        <dbReference type="ARBA" id="ARBA00023163"/>
    </source>
</evidence>
<dbReference type="PRINTS" id="PR00598">
    <property type="entry name" value="HTHMARR"/>
</dbReference>
<dbReference type="GO" id="GO:0003700">
    <property type="term" value="F:DNA-binding transcription factor activity"/>
    <property type="evidence" value="ECO:0007669"/>
    <property type="project" value="InterPro"/>
</dbReference>
<dbReference type="PATRIC" id="fig|1423727.3.peg.1151"/>
<dbReference type="PANTHER" id="PTHR42756">
    <property type="entry name" value="TRANSCRIPTIONAL REGULATOR, MARR"/>
    <property type="match status" value="1"/>
</dbReference>
<organism evidence="5 6">
    <name type="scientific">Lacticaseibacillus brantae DSM 23927</name>
    <dbReference type="NCBI Taxonomy" id="1423727"/>
    <lineage>
        <taxon>Bacteria</taxon>
        <taxon>Bacillati</taxon>
        <taxon>Bacillota</taxon>
        <taxon>Bacilli</taxon>
        <taxon>Lactobacillales</taxon>
        <taxon>Lactobacillaceae</taxon>
        <taxon>Lacticaseibacillus</taxon>
    </lineage>
</organism>
<dbReference type="PANTHER" id="PTHR42756:SF1">
    <property type="entry name" value="TRANSCRIPTIONAL REPRESSOR OF EMRAB OPERON"/>
    <property type="match status" value="1"/>
</dbReference>
<dbReference type="Pfam" id="PF01047">
    <property type="entry name" value="MarR"/>
    <property type="match status" value="1"/>
</dbReference>
<dbReference type="InterPro" id="IPR000835">
    <property type="entry name" value="HTH_MarR-typ"/>
</dbReference>
<dbReference type="GO" id="GO:0003677">
    <property type="term" value="F:DNA binding"/>
    <property type="evidence" value="ECO:0007669"/>
    <property type="project" value="UniProtKB-KW"/>
</dbReference>
<evidence type="ECO:0000259" key="4">
    <source>
        <dbReference type="PROSITE" id="PS50995"/>
    </source>
</evidence>
<dbReference type="Gene3D" id="1.10.10.10">
    <property type="entry name" value="Winged helix-like DNA-binding domain superfamily/Winged helix DNA-binding domain"/>
    <property type="match status" value="1"/>
</dbReference>
<dbReference type="STRING" id="1423727.FC34_GL001135"/>
<dbReference type="Proteomes" id="UP000051672">
    <property type="component" value="Unassembled WGS sequence"/>
</dbReference>
<dbReference type="AlphaFoldDB" id="A0A0R2AYK0"/>
<comment type="caution">
    <text evidence="5">The sequence shown here is derived from an EMBL/GenBank/DDBJ whole genome shotgun (WGS) entry which is preliminary data.</text>
</comment>
<evidence type="ECO:0000313" key="6">
    <source>
        <dbReference type="Proteomes" id="UP000051672"/>
    </source>
</evidence>
<keyword evidence="3" id="KW-0804">Transcription</keyword>
<sequence>MEAVTDRVEKWISMYNREIREWLNQQLRPFPDLTESNYYYILIVTEHPGISQSELIRYIYREQSIVTKAVRNLVQKGWLQVAKDANDHRRTVVSATEQGKALYPQLKAIAQQANVFATTGLEPDEARELERLLKKALLPLPGIEKYQFT</sequence>
<protein>
    <recommendedName>
        <fullName evidence="4">HTH marR-type domain-containing protein</fullName>
    </recommendedName>
</protein>
<name>A0A0R2AYK0_9LACO</name>
<dbReference type="SUPFAM" id="SSF46785">
    <property type="entry name" value="Winged helix' DNA-binding domain"/>
    <property type="match status" value="1"/>
</dbReference>